<dbReference type="Pfam" id="PF04063">
    <property type="entry name" value="DUF383"/>
    <property type="match status" value="1"/>
</dbReference>
<feature type="region of interest" description="Disordered" evidence="3">
    <location>
        <begin position="371"/>
        <end position="414"/>
    </location>
</feature>
<evidence type="ECO:0000256" key="3">
    <source>
        <dbReference type="SAM" id="MobiDB-lite"/>
    </source>
</evidence>
<evidence type="ECO:0000256" key="2">
    <source>
        <dbReference type="ARBA" id="ARBA00014076"/>
    </source>
</evidence>
<dbReference type="InterPro" id="IPR016024">
    <property type="entry name" value="ARM-type_fold"/>
</dbReference>
<accession>A0AAV4B982</accession>
<dbReference type="EMBL" id="BLXT01005114">
    <property type="protein sequence ID" value="GFO19916.1"/>
    <property type="molecule type" value="Genomic_DNA"/>
</dbReference>
<dbReference type="Gene3D" id="1.25.10.10">
    <property type="entry name" value="Leucine-rich Repeat Variant"/>
    <property type="match status" value="1"/>
</dbReference>
<dbReference type="InterPro" id="IPR011989">
    <property type="entry name" value="ARM-like"/>
</dbReference>
<dbReference type="AlphaFoldDB" id="A0AAV4B982"/>
<sequence length="414" mass="47064">MALDQATKLHLEKEMLPFLKKEARGDVKSIAIRYFLEMTGSKEGRDFIGEGDKFLPAIFDLTLDSHSDIARDAYLCLINLSAEETIAWKLMMNIPNGSALILDLLHRVLKPECLHADEATSIIANVTRIPGCAKQLAQQILSSESKVTMESIVNVLCHTKFNKNASMHYIGPILANLTQVSEIRKIIMDKQRCIVQKLLPFTEFQDSLIRRGGILGALKNCCFEYDYHAWLLSDEVDILSRLLLPLAGGEEFDEDDMERLPVDLQYLSPDKQREQDPDLRLMLLQAITQLCATKQGRLYIKDKNAYVILREYHKWEKDPKAYLACQKLCEMLISDEPQEGMEDLHKVDVPADLAEEFEKLDADLLSDYEEAAKKEDTIEQSESESEKKLGQENTKASVENKPQKQATEVPVEKT</sequence>
<name>A0AAV4B982_9GAST</name>
<comment type="caution">
    <text evidence="6">The sequence shown here is derived from an EMBL/GenBank/DDBJ whole genome shotgun (WGS) entry which is preliminary data.</text>
</comment>
<evidence type="ECO:0000259" key="5">
    <source>
        <dbReference type="Pfam" id="PF04064"/>
    </source>
</evidence>
<dbReference type="PANTHER" id="PTHR13387:SF9">
    <property type="entry name" value="PROTEIN HGH1 HOMOLOG"/>
    <property type="match status" value="1"/>
</dbReference>
<organism evidence="6 7">
    <name type="scientific">Plakobranchus ocellatus</name>
    <dbReference type="NCBI Taxonomy" id="259542"/>
    <lineage>
        <taxon>Eukaryota</taxon>
        <taxon>Metazoa</taxon>
        <taxon>Spiralia</taxon>
        <taxon>Lophotrochozoa</taxon>
        <taxon>Mollusca</taxon>
        <taxon>Gastropoda</taxon>
        <taxon>Heterobranchia</taxon>
        <taxon>Euthyneura</taxon>
        <taxon>Panpulmonata</taxon>
        <taxon>Sacoglossa</taxon>
        <taxon>Placobranchoidea</taxon>
        <taxon>Plakobranchidae</taxon>
        <taxon>Plakobranchus</taxon>
    </lineage>
</organism>
<dbReference type="SUPFAM" id="SSF48371">
    <property type="entry name" value="ARM repeat"/>
    <property type="match status" value="1"/>
</dbReference>
<dbReference type="InterPro" id="IPR007205">
    <property type="entry name" value="Protein_HGH1_N"/>
</dbReference>
<dbReference type="InterPro" id="IPR007206">
    <property type="entry name" value="Protein_HGH1_C"/>
</dbReference>
<gene>
    <name evidence="6" type="ORF">PoB_004642100</name>
</gene>
<proteinExistence type="inferred from homology"/>
<dbReference type="InterPro" id="IPR039717">
    <property type="entry name" value="Hgh1"/>
</dbReference>
<dbReference type="PANTHER" id="PTHR13387">
    <property type="entry name" value="PROTEIN HGH1 HOMOLOG"/>
    <property type="match status" value="1"/>
</dbReference>
<evidence type="ECO:0000259" key="4">
    <source>
        <dbReference type="Pfam" id="PF04063"/>
    </source>
</evidence>
<dbReference type="Proteomes" id="UP000735302">
    <property type="component" value="Unassembled WGS sequence"/>
</dbReference>
<feature type="domain" description="Protein HGH1 N-terminal" evidence="4">
    <location>
        <begin position="108"/>
        <end position="280"/>
    </location>
</feature>
<protein>
    <recommendedName>
        <fullName evidence="2">Protein HGH1 homolog</fullName>
    </recommendedName>
</protein>
<dbReference type="Pfam" id="PF04064">
    <property type="entry name" value="DUF384"/>
    <property type="match status" value="1"/>
</dbReference>
<comment type="similarity">
    <text evidence="1">Belongs to the HGH1 family.</text>
</comment>
<feature type="domain" description="Protein HGH1 C-terminal" evidence="5">
    <location>
        <begin position="286"/>
        <end position="340"/>
    </location>
</feature>
<evidence type="ECO:0000313" key="6">
    <source>
        <dbReference type="EMBL" id="GFO19916.1"/>
    </source>
</evidence>
<reference evidence="6 7" key="1">
    <citation type="journal article" date="2021" name="Elife">
        <title>Chloroplast acquisition without the gene transfer in kleptoplastic sea slugs, Plakobranchus ocellatus.</title>
        <authorList>
            <person name="Maeda T."/>
            <person name="Takahashi S."/>
            <person name="Yoshida T."/>
            <person name="Shimamura S."/>
            <person name="Takaki Y."/>
            <person name="Nagai Y."/>
            <person name="Toyoda A."/>
            <person name="Suzuki Y."/>
            <person name="Arimoto A."/>
            <person name="Ishii H."/>
            <person name="Satoh N."/>
            <person name="Nishiyama T."/>
            <person name="Hasebe M."/>
            <person name="Maruyama T."/>
            <person name="Minagawa J."/>
            <person name="Obokata J."/>
            <person name="Shigenobu S."/>
        </authorList>
    </citation>
    <scope>NUCLEOTIDE SEQUENCE [LARGE SCALE GENOMIC DNA]</scope>
</reference>
<keyword evidence="7" id="KW-1185">Reference proteome</keyword>
<evidence type="ECO:0000313" key="7">
    <source>
        <dbReference type="Proteomes" id="UP000735302"/>
    </source>
</evidence>
<evidence type="ECO:0000256" key="1">
    <source>
        <dbReference type="ARBA" id="ARBA00006712"/>
    </source>
</evidence>